<organism evidence="1 2">
    <name type="scientific">Leptospira interrogans serovar Canicola</name>
    <dbReference type="NCBI Taxonomy" id="211880"/>
    <lineage>
        <taxon>Bacteria</taxon>
        <taxon>Pseudomonadati</taxon>
        <taxon>Spirochaetota</taxon>
        <taxon>Spirochaetia</taxon>
        <taxon>Leptospirales</taxon>
        <taxon>Leptospiraceae</taxon>
        <taxon>Leptospira</taxon>
    </lineage>
</organism>
<reference evidence="1" key="1">
    <citation type="submission" date="2019-09" db="EMBL/GenBank/DDBJ databases">
        <title>Comparative Genomics of Leptospira interrogans Reveals Genome Plasticity - A Common Adaptive Strategy for Survival in Various Hosts.</title>
        <authorList>
            <person name="Ramli S.R."/>
            <person name="Bunk B."/>
            <person name="Goris M."/>
            <person name="Bhuju S."/>
            <person name="Jarek M."/>
            <person name="Sproer C."/>
            <person name="Mustakim S."/>
            <person name="Strommenger B."/>
            <person name="Pessler F."/>
        </authorList>
    </citation>
    <scope>NUCLEOTIDE SEQUENCE</scope>
    <source>
        <strain evidence="1">782</strain>
        <plasmid evidence="1">p1</plasmid>
    </source>
</reference>
<dbReference type="AlphaFoldDB" id="A0AAP9WFE9"/>
<accession>A0AAP9WFE9</accession>
<dbReference type="Proteomes" id="UP000663124">
    <property type="component" value="Plasmid p1"/>
</dbReference>
<keyword evidence="1" id="KW-0614">Plasmid</keyword>
<evidence type="ECO:0000313" key="2">
    <source>
        <dbReference type="Proteomes" id="UP000663124"/>
    </source>
</evidence>
<evidence type="ECO:0000313" key="1">
    <source>
        <dbReference type="EMBL" id="QOI44971.1"/>
    </source>
</evidence>
<proteinExistence type="predicted"/>
<gene>
    <name evidence="1" type="ORF">Lepto782_22505</name>
</gene>
<protein>
    <submittedName>
        <fullName evidence="1">Uncharacterized protein</fullName>
    </submittedName>
</protein>
<name>A0AAP9WFE9_LEPIR</name>
<sequence length="72" mass="8324">MPLSLLIFIDSQVIYTNKLTPSLKLIIPAEPLLEICHLEPLNIEDIDYVEYMNETHTLLTNVNEAIKHHLIK</sequence>
<geneLocation type="plasmid" evidence="1 2">
    <name>p1</name>
</geneLocation>
<dbReference type="EMBL" id="CP043886">
    <property type="protein sequence ID" value="QOI44971.1"/>
    <property type="molecule type" value="Genomic_DNA"/>
</dbReference>